<dbReference type="EMBL" id="BTCL01000011">
    <property type="protein sequence ID" value="GMK46346.1"/>
    <property type="molecule type" value="Genomic_DNA"/>
</dbReference>
<accession>A0ABQ6NMM6</accession>
<evidence type="ECO:0000256" key="2">
    <source>
        <dbReference type="SAM" id="Phobius"/>
    </source>
</evidence>
<feature type="region of interest" description="Disordered" evidence="1">
    <location>
        <begin position="1"/>
        <end position="23"/>
    </location>
</feature>
<feature type="compositionally biased region" description="Basic and acidic residues" evidence="1">
    <location>
        <begin position="13"/>
        <end position="22"/>
    </location>
</feature>
<sequence length="180" mass="20267">MAVTNEKSISNGKKGEDHRKSEYGGQHHTNPWLFSSMIGFFAGLIWGILRWLFYELKFTTELPGMFADPFFKSTYLKTGWGIVVGIASYIVFSVLAALLYKVLLGRLRGPWPGVLYGLAWWAVLFLLLGPVLGMSRQITVAGWNTLFSELCIFLLWGLFIGYSIAFEFTDEASREPLGAH</sequence>
<organism evidence="3 4">
    <name type="scientific">Paenibacillus glycanilyticus</name>
    <dbReference type="NCBI Taxonomy" id="126569"/>
    <lineage>
        <taxon>Bacteria</taxon>
        <taxon>Bacillati</taxon>
        <taxon>Bacillota</taxon>
        <taxon>Bacilli</taxon>
        <taxon>Bacillales</taxon>
        <taxon>Paenibacillaceae</taxon>
        <taxon>Paenibacillus</taxon>
    </lineage>
</organism>
<protein>
    <submittedName>
        <fullName evidence="3">Uncharacterized protein</fullName>
    </submittedName>
</protein>
<keyword evidence="2" id="KW-0812">Transmembrane</keyword>
<name>A0ABQ6NMM6_9BACL</name>
<evidence type="ECO:0000256" key="1">
    <source>
        <dbReference type="SAM" id="MobiDB-lite"/>
    </source>
</evidence>
<dbReference type="Proteomes" id="UP001285921">
    <property type="component" value="Unassembled WGS sequence"/>
</dbReference>
<keyword evidence="4" id="KW-1185">Reference proteome</keyword>
<feature type="transmembrane region" description="Helical" evidence="2">
    <location>
        <begin position="114"/>
        <end position="134"/>
    </location>
</feature>
<feature type="transmembrane region" description="Helical" evidence="2">
    <location>
        <begin position="146"/>
        <end position="165"/>
    </location>
</feature>
<dbReference type="RefSeq" id="WP_317980668.1">
    <property type="nucleotide sequence ID" value="NZ_BTCL01000011.1"/>
</dbReference>
<comment type="caution">
    <text evidence="3">The sequence shown here is derived from an EMBL/GenBank/DDBJ whole genome shotgun (WGS) entry which is preliminary data.</text>
</comment>
<reference evidence="3 4" key="1">
    <citation type="submission" date="2023-05" db="EMBL/GenBank/DDBJ databases">
        <title>Draft genome of Paenibacillus sp. CCS26.</title>
        <authorList>
            <person name="Akita H."/>
            <person name="Shinto Y."/>
            <person name="Kimura Z."/>
        </authorList>
    </citation>
    <scope>NUCLEOTIDE SEQUENCE [LARGE SCALE GENOMIC DNA]</scope>
    <source>
        <strain evidence="3 4">CCS26</strain>
    </source>
</reference>
<gene>
    <name evidence="3" type="primary">yqhR</name>
    <name evidence="3" type="ORF">PghCCS26_34750</name>
</gene>
<feature type="compositionally biased region" description="Polar residues" evidence="1">
    <location>
        <begin position="1"/>
        <end position="11"/>
    </location>
</feature>
<proteinExistence type="predicted"/>
<dbReference type="InterPro" id="IPR024563">
    <property type="entry name" value="YqhR"/>
</dbReference>
<evidence type="ECO:0000313" key="4">
    <source>
        <dbReference type="Proteomes" id="UP001285921"/>
    </source>
</evidence>
<feature type="transmembrane region" description="Helical" evidence="2">
    <location>
        <begin position="74"/>
        <end position="102"/>
    </location>
</feature>
<keyword evidence="2" id="KW-0472">Membrane</keyword>
<evidence type="ECO:0000313" key="3">
    <source>
        <dbReference type="EMBL" id="GMK46346.1"/>
    </source>
</evidence>
<keyword evidence="2" id="KW-1133">Transmembrane helix</keyword>
<feature type="transmembrane region" description="Helical" evidence="2">
    <location>
        <begin position="32"/>
        <end position="53"/>
    </location>
</feature>
<dbReference type="Pfam" id="PF11085">
    <property type="entry name" value="YqhR"/>
    <property type="match status" value="1"/>
</dbReference>